<sequence length="144" mass="16234">MMSRSAAAGGVSALKISKTITFYMNESAVAATPLQGAARPLLLLLPWLGCRPQALAKYCELYFRTGFDVLVVESEVSQFLWPRWGLEYGAKLVEVLRSDRFAQRPLLVHAFSIGGYTFTQLLIHVSRDPQRHQDLTNRIKRSHL</sequence>
<dbReference type="GO" id="GO:0017171">
    <property type="term" value="F:serine hydrolase activity"/>
    <property type="evidence" value="ECO:0007669"/>
    <property type="project" value="TreeGrafter"/>
</dbReference>
<name>A0A9D3PER9_MEGAT</name>
<dbReference type="InterPro" id="IPR029058">
    <property type="entry name" value="AB_hydrolase_fold"/>
</dbReference>
<dbReference type="SUPFAM" id="SSF53474">
    <property type="entry name" value="alpha/beta-Hydrolases"/>
    <property type="match status" value="1"/>
</dbReference>
<evidence type="ECO:0008006" key="3">
    <source>
        <dbReference type="Google" id="ProtNLM"/>
    </source>
</evidence>
<evidence type="ECO:0000313" key="1">
    <source>
        <dbReference type="EMBL" id="KAG7455761.1"/>
    </source>
</evidence>
<evidence type="ECO:0000313" key="2">
    <source>
        <dbReference type="Proteomes" id="UP001046870"/>
    </source>
</evidence>
<dbReference type="PANTHER" id="PTHR20908">
    <property type="entry name" value="LD15586P"/>
    <property type="match status" value="1"/>
</dbReference>
<dbReference type="AlphaFoldDB" id="A0A9D3PER9"/>
<keyword evidence="2" id="KW-1185">Reference proteome</keyword>
<dbReference type="InterPro" id="IPR008547">
    <property type="entry name" value="DUF829_TMEM53"/>
</dbReference>
<dbReference type="OrthoDB" id="77878at2759"/>
<proteinExistence type="predicted"/>
<organism evidence="1 2">
    <name type="scientific">Megalops atlanticus</name>
    <name type="common">Tarpon</name>
    <name type="synonym">Clupea gigantea</name>
    <dbReference type="NCBI Taxonomy" id="7932"/>
    <lineage>
        <taxon>Eukaryota</taxon>
        <taxon>Metazoa</taxon>
        <taxon>Chordata</taxon>
        <taxon>Craniata</taxon>
        <taxon>Vertebrata</taxon>
        <taxon>Euteleostomi</taxon>
        <taxon>Actinopterygii</taxon>
        <taxon>Neopterygii</taxon>
        <taxon>Teleostei</taxon>
        <taxon>Elopiformes</taxon>
        <taxon>Megalopidae</taxon>
        <taxon>Megalops</taxon>
    </lineage>
</organism>
<dbReference type="Pfam" id="PF05705">
    <property type="entry name" value="DUF829"/>
    <property type="match status" value="1"/>
</dbReference>
<accession>A0A9D3PER9</accession>
<comment type="caution">
    <text evidence="1">The sequence shown here is derived from an EMBL/GenBank/DDBJ whole genome shotgun (WGS) entry which is preliminary data.</text>
</comment>
<dbReference type="EMBL" id="JAFDVH010000023">
    <property type="protein sequence ID" value="KAG7455761.1"/>
    <property type="molecule type" value="Genomic_DNA"/>
</dbReference>
<protein>
    <recommendedName>
        <fullName evidence="3">Transmembrane protein 53</fullName>
    </recommendedName>
</protein>
<reference evidence="1" key="1">
    <citation type="submission" date="2021-01" db="EMBL/GenBank/DDBJ databases">
        <authorList>
            <person name="Zahm M."/>
            <person name="Roques C."/>
            <person name="Cabau C."/>
            <person name="Klopp C."/>
            <person name="Donnadieu C."/>
            <person name="Jouanno E."/>
            <person name="Lampietro C."/>
            <person name="Louis A."/>
            <person name="Herpin A."/>
            <person name="Echchiki A."/>
            <person name="Berthelot C."/>
            <person name="Parey E."/>
            <person name="Roest-Crollius H."/>
            <person name="Braasch I."/>
            <person name="Postlethwait J."/>
            <person name="Bobe J."/>
            <person name="Montfort J."/>
            <person name="Bouchez O."/>
            <person name="Begum T."/>
            <person name="Mejri S."/>
            <person name="Adams A."/>
            <person name="Chen W.-J."/>
            <person name="Guiguen Y."/>
        </authorList>
    </citation>
    <scope>NUCLEOTIDE SEQUENCE</scope>
    <source>
        <strain evidence="1">YG-15Mar2019-1</strain>
        <tissue evidence="1">Brain</tissue>
    </source>
</reference>
<gene>
    <name evidence="1" type="ORF">MATL_G00244400</name>
</gene>
<dbReference type="PANTHER" id="PTHR20908:SF4">
    <property type="entry name" value="SI:DKEY-5I3.5"/>
    <property type="match status" value="1"/>
</dbReference>
<dbReference type="Proteomes" id="UP001046870">
    <property type="component" value="Chromosome 23"/>
</dbReference>